<feature type="region of interest" description="Disordered" evidence="1">
    <location>
        <begin position="56"/>
        <end position="76"/>
    </location>
</feature>
<evidence type="ECO:0000313" key="5">
    <source>
        <dbReference type="Proteomes" id="UP000037395"/>
    </source>
</evidence>
<evidence type="ECO:0000256" key="2">
    <source>
        <dbReference type="SAM" id="SignalP"/>
    </source>
</evidence>
<reference evidence="4 5" key="2">
    <citation type="submission" date="2014-07" db="EMBL/GenBank/DDBJ databases">
        <authorList>
            <person name="Zhang J.E."/>
            <person name="Yang H."/>
            <person name="Guo J."/>
            <person name="Deng Z."/>
            <person name="Luo H."/>
            <person name="Luo M."/>
            <person name="Zhao B."/>
        </authorList>
    </citation>
    <scope>NUCLEOTIDE SEQUENCE [LARGE SCALE GENOMIC DNA]</scope>
    <source>
        <strain evidence="4">ATCC 10762</strain>
        <strain evidence="5">ATCC 10762 / DSM 40127 / CCM 3239 / JCM 4008 / LMG 5968 / NBRC 12843 / NCIMB 8234 / A-377</strain>
    </source>
</reference>
<sequence length="211" mass="21005">MPRTPTLIHLTAVTLALTALLACAACAGHTDVAPSTPVPTSTAASAVAVSPPPTSAAASAVAASPPPSSGRPDQQQLDTAADAVSHLGGSYQDVFTGLMVDVPGGGVIVYRKPGGGGFDAALAHLGLGVRVDLRDAPRSINELAATRNRVAALIGHTSDYSIVSVGDGSAVSFTRGVVEVGVSGNLASAQADLRGRFGDRVTVSVAQPLYG</sequence>
<reference evidence="3" key="5">
    <citation type="submission" date="2020-09" db="EMBL/GenBank/DDBJ databases">
        <authorList>
            <person name="Sun Q."/>
            <person name="Ohkuma M."/>
        </authorList>
    </citation>
    <scope>NUCLEOTIDE SEQUENCE</scope>
    <source>
        <strain evidence="3">JCM 4434</strain>
    </source>
</reference>
<accession>A0A1E7N1M0</accession>
<dbReference type="EMBL" id="JPRF03000043">
    <property type="protein sequence ID" value="OEV34600.1"/>
    <property type="molecule type" value="Genomic_DNA"/>
</dbReference>
<reference evidence="5" key="3">
    <citation type="submission" date="2016-08" db="EMBL/GenBank/DDBJ databases">
        <title>Sequencing, assembly and comparative genomics of S. aureofaciens ATCC 10762.</title>
        <authorList>
            <person name="Gradnigo J.S."/>
            <person name="Johnson N."/>
            <person name="Somerville G.A."/>
        </authorList>
    </citation>
    <scope>NUCLEOTIDE SEQUENCE [LARGE SCALE GENOMIC DNA]</scope>
    <source>
        <strain evidence="5">ATCC 10762 / DSM 40127 / CCM 3239 / JCM 4008 / LMG 5968 / NBRC 12843 / NCIMB 8234 / A-377</strain>
    </source>
</reference>
<keyword evidence="2" id="KW-0732">Signal</keyword>
<dbReference type="EMBL" id="BMUB01000042">
    <property type="protein sequence ID" value="GGV07031.1"/>
    <property type="molecule type" value="Genomic_DNA"/>
</dbReference>
<dbReference type="Proteomes" id="UP000610124">
    <property type="component" value="Unassembled WGS sequence"/>
</dbReference>
<dbReference type="Proteomes" id="UP000037395">
    <property type="component" value="Unassembled WGS sequence"/>
</dbReference>
<comment type="caution">
    <text evidence="4">The sequence shown here is derived from an EMBL/GenBank/DDBJ whole genome shotgun (WGS) entry which is preliminary data.</text>
</comment>
<evidence type="ECO:0000313" key="4">
    <source>
        <dbReference type="EMBL" id="OEV34600.1"/>
    </source>
</evidence>
<protein>
    <submittedName>
        <fullName evidence="4">Uncharacterized protein</fullName>
    </submittedName>
</protein>
<accession>A0A8H9I0K1</accession>
<keyword evidence="5" id="KW-1185">Reference proteome</keyword>
<feature type="signal peptide" evidence="2">
    <location>
        <begin position="1"/>
        <end position="24"/>
    </location>
</feature>
<organism evidence="4 5">
    <name type="scientific">Kitasatospora aureofaciens</name>
    <name type="common">Streptomyces aureofaciens</name>
    <dbReference type="NCBI Taxonomy" id="1894"/>
    <lineage>
        <taxon>Bacteria</taxon>
        <taxon>Bacillati</taxon>
        <taxon>Actinomycetota</taxon>
        <taxon>Actinomycetes</taxon>
        <taxon>Kitasatosporales</taxon>
        <taxon>Streptomycetaceae</taxon>
        <taxon>Kitasatospora</taxon>
    </lineage>
</organism>
<name>A0A1E7N1M0_KITAU</name>
<dbReference type="PROSITE" id="PS51257">
    <property type="entry name" value="PROKAR_LIPOPROTEIN"/>
    <property type="match status" value="1"/>
</dbReference>
<reference evidence="4" key="4">
    <citation type="submission" date="2016-08" db="EMBL/GenBank/DDBJ databases">
        <title>Sequencing, Assembly and Comparative Genomics of S. aureofaciens ATCC 10762.</title>
        <authorList>
            <person name="Gradnigo J.S."/>
            <person name="Johnson N."/>
            <person name="Somerville G.A."/>
        </authorList>
    </citation>
    <scope>NUCLEOTIDE SEQUENCE [LARGE SCALE GENOMIC DNA]</scope>
    <source>
        <strain evidence="4">ATCC 10762</strain>
    </source>
</reference>
<gene>
    <name evidence="3" type="ORF">GCM10010502_72730</name>
    <name evidence="4" type="ORF">HS99_0008855</name>
</gene>
<dbReference type="AlphaFoldDB" id="A0A1E7N1M0"/>
<evidence type="ECO:0000256" key="1">
    <source>
        <dbReference type="SAM" id="MobiDB-lite"/>
    </source>
</evidence>
<reference evidence="3" key="1">
    <citation type="journal article" date="2014" name="Int. J. Syst. Evol. Microbiol.">
        <title>Complete genome sequence of Corynebacterium casei LMG S-19264T (=DSM 44701T), isolated from a smear-ripened cheese.</title>
        <authorList>
            <consortium name="US DOE Joint Genome Institute (JGI-PGF)"/>
            <person name="Walter F."/>
            <person name="Albersmeier A."/>
            <person name="Kalinowski J."/>
            <person name="Ruckert C."/>
        </authorList>
    </citation>
    <scope>NUCLEOTIDE SEQUENCE</scope>
    <source>
        <strain evidence="3">JCM 4434</strain>
    </source>
</reference>
<evidence type="ECO:0000313" key="3">
    <source>
        <dbReference type="EMBL" id="GGV07031.1"/>
    </source>
</evidence>
<feature type="chain" id="PRO_5036306962" evidence="2">
    <location>
        <begin position="25"/>
        <end position="211"/>
    </location>
</feature>
<proteinExistence type="predicted"/>